<keyword evidence="1 6" id="KW-0597">Phosphoprotein</keyword>
<feature type="domain" description="Response regulatory" evidence="8">
    <location>
        <begin position="12"/>
        <end position="131"/>
    </location>
</feature>
<name>A0A4Q0Y706_9BACT</name>
<dbReference type="GO" id="GO:0000156">
    <property type="term" value="F:phosphorelay response regulator activity"/>
    <property type="evidence" value="ECO:0007669"/>
    <property type="project" value="TreeGrafter"/>
</dbReference>
<dbReference type="SMART" id="SM00448">
    <property type="entry name" value="REC"/>
    <property type="match status" value="1"/>
</dbReference>
<evidence type="ECO:0000256" key="6">
    <source>
        <dbReference type="PROSITE-ProRule" id="PRU00169"/>
    </source>
</evidence>
<reference evidence="10 11" key="1">
    <citation type="submission" date="2017-10" db="EMBL/GenBank/DDBJ databases">
        <title>Genomics of the genus Arcobacter.</title>
        <authorList>
            <person name="Perez-Cataluna A."/>
            <person name="Figueras M.J."/>
        </authorList>
    </citation>
    <scope>NUCLEOTIDE SEQUENCE [LARGE SCALE GENOMIC DNA]</scope>
    <source>
        <strain evidence="10 11">CECT 8993</strain>
    </source>
</reference>
<dbReference type="InterPro" id="IPR001867">
    <property type="entry name" value="OmpR/PhoB-type_DNA-bd"/>
</dbReference>
<dbReference type="AlphaFoldDB" id="A0A4Q0Y706"/>
<evidence type="ECO:0000313" key="11">
    <source>
        <dbReference type="Proteomes" id="UP000290172"/>
    </source>
</evidence>
<dbReference type="SMART" id="SM00862">
    <property type="entry name" value="Trans_reg_C"/>
    <property type="match status" value="1"/>
</dbReference>
<evidence type="ECO:0000256" key="5">
    <source>
        <dbReference type="ARBA" id="ARBA00023163"/>
    </source>
</evidence>
<dbReference type="CDD" id="cd00383">
    <property type="entry name" value="trans_reg_C"/>
    <property type="match status" value="1"/>
</dbReference>
<keyword evidence="4 7" id="KW-0238">DNA-binding</keyword>
<dbReference type="Proteomes" id="UP000290172">
    <property type="component" value="Unassembled WGS sequence"/>
</dbReference>
<proteinExistence type="predicted"/>
<keyword evidence="2" id="KW-0902">Two-component regulatory system</keyword>
<organism evidence="10 11">
    <name type="scientific">Halarcobacter ebronensis</name>
    <dbReference type="NCBI Taxonomy" id="1462615"/>
    <lineage>
        <taxon>Bacteria</taxon>
        <taxon>Pseudomonadati</taxon>
        <taxon>Campylobacterota</taxon>
        <taxon>Epsilonproteobacteria</taxon>
        <taxon>Campylobacterales</taxon>
        <taxon>Arcobacteraceae</taxon>
        <taxon>Halarcobacter</taxon>
    </lineage>
</organism>
<keyword evidence="3" id="KW-0805">Transcription regulation</keyword>
<evidence type="ECO:0000256" key="2">
    <source>
        <dbReference type="ARBA" id="ARBA00023012"/>
    </source>
</evidence>
<dbReference type="Gene3D" id="1.10.10.10">
    <property type="entry name" value="Winged helix-like DNA-binding domain superfamily/Winged helix DNA-binding domain"/>
    <property type="match status" value="1"/>
</dbReference>
<sequence>MDNFKDYERNIKILLVEDDLHTQTKLVKILNRFYEDIVVAKNGDDALRLYRDYYLKRKPFDLVISDINMPIMNGISLLENIRQIDELLPFIFVTAQLELETLLKIVRLDIDDYILKPIDVNTLLKSIEKTIRKSFKRKFLSTAKEQIFLSSKLYWDPVEKSIYQDEKVVKLTKKEILFLDMLCTSINQVVNTDTILYELWEDSLDYDSSIANLKNLISRIRVKIPDLKIENVYGLGYKLRMINE</sequence>
<protein>
    <recommendedName>
        <fullName evidence="12">DNA-binding response regulator</fullName>
    </recommendedName>
</protein>
<evidence type="ECO:0000259" key="8">
    <source>
        <dbReference type="PROSITE" id="PS50110"/>
    </source>
</evidence>
<evidence type="ECO:0008006" key="12">
    <source>
        <dbReference type="Google" id="ProtNLM"/>
    </source>
</evidence>
<dbReference type="GO" id="GO:0006355">
    <property type="term" value="P:regulation of DNA-templated transcription"/>
    <property type="evidence" value="ECO:0007669"/>
    <property type="project" value="InterPro"/>
</dbReference>
<dbReference type="PROSITE" id="PS51755">
    <property type="entry name" value="OMPR_PHOB"/>
    <property type="match status" value="1"/>
</dbReference>
<evidence type="ECO:0000313" key="10">
    <source>
        <dbReference type="EMBL" id="RXJ65633.1"/>
    </source>
</evidence>
<dbReference type="InterPro" id="IPR036388">
    <property type="entry name" value="WH-like_DNA-bd_sf"/>
</dbReference>
<dbReference type="InterPro" id="IPR001789">
    <property type="entry name" value="Sig_transdc_resp-reg_receiver"/>
</dbReference>
<dbReference type="EMBL" id="PDKJ01000023">
    <property type="protein sequence ID" value="RXJ65633.1"/>
    <property type="molecule type" value="Genomic_DNA"/>
</dbReference>
<feature type="DNA-binding region" description="OmpR/PhoB-type" evidence="7">
    <location>
        <begin position="145"/>
        <end position="241"/>
    </location>
</feature>
<comment type="caution">
    <text evidence="10">The sequence shown here is derived from an EMBL/GenBank/DDBJ whole genome shotgun (WGS) entry which is preliminary data.</text>
</comment>
<dbReference type="PROSITE" id="PS50110">
    <property type="entry name" value="RESPONSE_REGULATORY"/>
    <property type="match status" value="1"/>
</dbReference>
<evidence type="ECO:0000256" key="4">
    <source>
        <dbReference type="ARBA" id="ARBA00023125"/>
    </source>
</evidence>
<dbReference type="GO" id="GO:0032993">
    <property type="term" value="C:protein-DNA complex"/>
    <property type="evidence" value="ECO:0007669"/>
    <property type="project" value="TreeGrafter"/>
</dbReference>
<gene>
    <name evidence="10" type="ORF">CRV08_14790</name>
</gene>
<dbReference type="CDD" id="cd00156">
    <property type="entry name" value="REC"/>
    <property type="match status" value="1"/>
</dbReference>
<dbReference type="Pfam" id="PF00486">
    <property type="entry name" value="Trans_reg_C"/>
    <property type="match status" value="1"/>
</dbReference>
<dbReference type="InterPro" id="IPR039420">
    <property type="entry name" value="WalR-like"/>
</dbReference>
<evidence type="ECO:0000256" key="1">
    <source>
        <dbReference type="ARBA" id="ARBA00022553"/>
    </source>
</evidence>
<dbReference type="GO" id="GO:0000976">
    <property type="term" value="F:transcription cis-regulatory region binding"/>
    <property type="evidence" value="ECO:0007669"/>
    <property type="project" value="TreeGrafter"/>
</dbReference>
<dbReference type="Gene3D" id="3.40.50.2300">
    <property type="match status" value="1"/>
</dbReference>
<evidence type="ECO:0000256" key="3">
    <source>
        <dbReference type="ARBA" id="ARBA00023015"/>
    </source>
</evidence>
<feature type="modified residue" description="4-aspartylphosphate" evidence="6">
    <location>
        <position position="66"/>
    </location>
</feature>
<feature type="domain" description="OmpR/PhoB-type" evidence="9">
    <location>
        <begin position="145"/>
        <end position="241"/>
    </location>
</feature>
<dbReference type="PANTHER" id="PTHR48111:SF1">
    <property type="entry name" value="TWO-COMPONENT RESPONSE REGULATOR ORR33"/>
    <property type="match status" value="1"/>
</dbReference>
<dbReference type="SUPFAM" id="SSF52172">
    <property type="entry name" value="CheY-like"/>
    <property type="match status" value="1"/>
</dbReference>
<accession>A0A4Q0Y706</accession>
<dbReference type="PANTHER" id="PTHR48111">
    <property type="entry name" value="REGULATOR OF RPOS"/>
    <property type="match status" value="1"/>
</dbReference>
<evidence type="ECO:0000259" key="9">
    <source>
        <dbReference type="PROSITE" id="PS51755"/>
    </source>
</evidence>
<dbReference type="RefSeq" id="WP_128983490.1">
    <property type="nucleotide sequence ID" value="NZ_PDKJ01000023.1"/>
</dbReference>
<evidence type="ECO:0000256" key="7">
    <source>
        <dbReference type="PROSITE-ProRule" id="PRU01091"/>
    </source>
</evidence>
<dbReference type="GO" id="GO:0005829">
    <property type="term" value="C:cytosol"/>
    <property type="evidence" value="ECO:0007669"/>
    <property type="project" value="TreeGrafter"/>
</dbReference>
<keyword evidence="5" id="KW-0804">Transcription</keyword>
<dbReference type="Pfam" id="PF00072">
    <property type="entry name" value="Response_reg"/>
    <property type="match status" value="1"/>
</dbReference>
<dbReference type="InterPro" id="IPR011006">
    <property type="entry name" value="CheY-like_superfamily"/>
</dbReference>